<feature type="region of interest" description="Disordered" evidence="1">
    <location>
        <begin position="89"/>
        <end position="120"/>
    </location>
</feature>
<dbReference type="GO" id="GO:0003676">
    <property type="term" value="F:nucleic acid binding"/>
    <property type="evidence" value="ECO:0007669"/>
    <property type="project" value="InterPro"/>
</dbReference>
<dbReference type="Proteomes" id="UP000585474">
    <property type="component" value="Unassembled WGS sequence"/>
</dbReference>
<comment type="caution">
    <text evidence="2">The sequence shown here is derived from an EMBL/GenBank/DDBJ whole genome shotgun (WGS) entry which is preliminary data.</text>
</comment>
<dbReference type="SUPFAM" id="SSF53098">
    <property type="entry name" value="Ribonuclease H-like"/>
    <property type="match status" value="1"/>
</dbReference>
<dbReference type="PANTHER" id="PTHR33240">
    <property type="entry name" value="OS08G0508500 PROTEIN"/>
    <property type="match status" value="1"/>
</dbReference>
<dbReference type="PANTHER" id="PTHR33240:SF15">
    <property type="entry name" value="GAG-PRO-LIKE PROTEIN"/>
    <property type="match status" value="1"/>
</dbReference>
<name>A0A7J0FCN6_9ERIC</name>
<protein>
    <recommendedName>
        <fullName evidence="4">RNase H type-1 domain-containing protein</fullName>
    </recommendedName>
</protein>
<dbReference type="EMBL" id="BJWL01000011">
    <property type="protein sequence ID" value="GFY96460.1"/>
    <property type="molecule type" value="Genomic_DNA"/>
</dbReference>
<evidence type="ECO:0000256" key="1">
    <source>
        <dbReference type="SAM" id="MobiDB-lite"/>
    </source>
</evidence>
<feature type="region of interest" description="Disordered" evidence="1">
    <location>
        <begin position="141"/>
        <end position="163"/>
    </location>
</feature>
<dbReference type="AlphaFoldDB" id="A0A7J0FCN6"/>
<feature type="compositionally biased region" description="Low complexity" evidence="1">
    <location>
        <begin position="90"/>
        <end position="99"/>
    </location>
</feature>
<accession>A0A7J0FCN6</accession>
<evidence type="ECO:0008006" key="4">
    <source>
        <dbReference type="Google" id="ProtNLM"/>
    </source>
</evidence>
<keyword evidence="3" id="KW-1185">Reference proteome</keyword>
<dbReference type="Gene3D" id="3.30.420.10">
    <property type="entry name" value="Ribonuclease H-like superfamily/Ribonuclease H"/>
    <property type="match status" value="1"/>
</dbReference>
<evidence type="ECO:0000313" key="3">
    <source>
        <dbReference type="Proteomes" id="UP000585474"/>
    </source>
</evidence>
<reference evidence="2 3" key="1">
    <citation type="submission" date="2019-07" db="EMBL/GenBank/DDBJ databases">
        <title>De Novo Assembly of kiwifruit Actinidia rufa.</title>
        <authorList>
            <person name="Sugita-Konishi S."/>
            <person name="Sato K."/>
            <person name="Mori E."/>
            <person name="Abe Y."/>
            <person name="Kisaki G."/>
            <person name="Hamano K."/>
            <person name="Suezawa K."/>
            <person name="Otani M."/>
            <person name="Fukuda T."/>
            <person name="Manabe T."/>
            <person name="Gomi K."/>
            <person name="Tabuchi M."/>
            <person name="Akimitsu K."/>
            <person name="Kataoka I."/>
        </authorList>
    </citation>
    <scope>NUCLEOTIDE SEQUENCE [LARGE SCALE GENOMIC DNA]</scope>
    <source>
        <strain evidence="3">cv. Fuchu</strain>
    </source>
</reference>
<evidence type="ECO:0000313" key="2">
    <source>
        <dbReference type="EMBL" id="GFY96460.1"/>
    </source>
</evidence>
<dbReference type="InterPro" id="IPR012337">
    <property type="entry name" value="RNaseH-like_sf"/>
</dbReference>
<sequence length="380" mass="42095">MAILQGRLISQQIEQCKGVEEEVLLHLGGRLRIFSEHISGGRSSSGPEIMEHTLGKCCNKLPILTDLEDWRSRRVFKKLRLGGFFKDLGSSSSSSSSSSGATSESGLPSDSPWSDSPYRRYDDNRPMKRYIRVIRGGFESGEYSSSSRKRHTRRANGQAEEEVYNLSSPAARIHQPITFTNDDLRGLHFSHDDALVISITIANFNVQRILIDKGIGFGGNTMHPPGWIKLPVIIGMEPHQTTVWQNFIMMGCPLPYNAILGHPMLGGIKAITSTYHLMMKFLTSTRVGESEITLPKVETSVKQDLEDDLARWKLFKDESSNQHGCGVGLVLQTSSSEQIEYAIRIGFKATTNKAECEALLAGLRVASELGVESLDTFSDS</sequence>
<organism evidence="2 3">
    <name type="scientific">Actinidia rufa</name>
    <dbReference type="NCBI Taxonomy" id="165716"/>
    <lineage>
        <taxon>Eukaryota</taxon>
        <taxon>Viridiplantae</taxon>
        <taxon>Streptophyta</taxon>
        <taxon>Embryophyta</taxon>
        <taxon>Tracheophyta</taxon>
        <taxon>Spermatophyta</taxon>
        <taxon>Magnoliopsida</taxon>
        <taxon>eudicotyledons</taxon>
        <taxon>Gunneridae</taxon>
        <taxon>Pentapetalae</taxon>
        <taxon>asterids</taxon>
        <taxon>Ericales</taxon>
        <taxon>Actinidiaceae</taxon>
        <taxon>Actinidia</taxon>
    </lineage>
</organism>
<gene>
    <name evidence="2" type="ORF">Acr_11g0007660</name>
</gene>
<feature type="compositionally biased region" description="Polar residues" evidence="1">
    <location>
        <begin position="100"/>
        <end position="114"/>
    </location>
</feature>
<dbReference type="InterPro" id="IPR036397">
    <property type="entry name" value="RNaseH_sf"/>
</dbReference>
<dbReference type="OrthoDB" id="1938451at2759"/>
<proteinExistence type="predicted"/>